<dbReference type="AlphaFoldDB" id="A0A2D3USW7"/>
<sequence>MTPPLHSRTTYHAQPIASMLTPSVNMAFGDAPMGDTIFNFELIRKELFMAGQTAPASRRRTRRVPRSLPGTNLQSFVLFAPRPAPAPIKTATDVVFATFELLEKILIEMDIYSLACDQRVSTFWKEVVARSPQLQRALFLQPGTGPVNYLKLTEVDFPDDDEDFFEELSHPEVDAHPKLPQWTYSPTLSAHQGFTIYELHPLLMEADCLLNHSELLPSEFAENCLLDFCIDVESMMSWAPGPWQIMAISNPGIKLEQLSYSYTIHSLGTSRRRSGLWVNKTIWHQCATLGHLRDIVRRTMEFEVIVEGHGHKALEYLRFSVNEDQGAVSEEMSLVRVASQHDPAWLIPQAPQSITEIMVRPKSKTFKTHSKEQNQSAHISNKLSDMQKSKFDVICSAHPLLQHLRTSEPKNVNDQGYISIWIDGWALLSLSGGSWARASLLQPPCPRSILKFPAFPDLTFTDKQTVTFGFLVKQLKALAGAGAPAYKEPVVELQFKGFVEAGAPEVVKAGLKQKG</sequence>
<protein>
    <recommendedName>
        <fullName evidence="3">F-box domain-containing protein</fullName>
    </recommendedName>
</protein>
<accession>A0A2D3USW7</accession>
<dbReference type="GeneID" id="35596892"/>
<dbReference type="RefSeq" id="XP_023622716.1">
    <property type="nucleotide sequence ID" value="XM_023766948.1"/>
</dbReference>
<evidence type="ECO:0008006" key="3">
    <source>
        <dbReference type="Google" id="ProtNLM"/>
    </source>
</evidence>
<dbReference type="OrthoDB" id="3800738at2759"/>
<proteinExistence type="predicted"/>
<evidence type="ECO:0000313" key="2">
    <source>
        <dbReference type="Proteomes" id="UP000225277"/>
    </source>
</evidence>
<dbReference type="EMBL" id="FJUY01000002">
    <property type="protein sequence ID" value="CZT15820.1"/>
    <property type="molecule type" value="Genomic_DNA"/>
</dbReference>
<dbReference type="Proteomes" id="UP000225277">
    <property type="component" value="Unassembled WGS sequence"/>
</dbReference>
<name>A0A2D3USW7_9PEZI</name>
<keyword evidence="2" id="KW-1185">Reference proteome</keyword>
<evidence type="ECO:0000313" key="1">
    <source>
        <dbReference type="EMBL" id="CZT15820.1"/>
    </source>
</evidence>
<organism evidence="1 2">
    <name type="scientific">Ramularia collo-cygni</name>
    <dbReference type="NCBI Taxonomy" id="112498"/>
    <lineage>
        <taxon>Eukaryota</taxon>
        <taxon>Fungi</taxon>
        <taxon>Dikarya</taxon>
        <taxon>Ascomycota</taxon>
        <taxon>Pezizomycotina</taxon>
        <taxon>Dothideomycetes</taxon>
        <taxon>Dothideomycetidae</taxon>
        <taxon>Mycosphaerellales</taxon>
        <taxon>Mycosphaerellaceae</taxon>
        <taxon>Ramularia</taxon>
    </lineage>
</organism>
<reference evidence="1 2" key="1">
    <citation type="submission" date="2016-03" db="EMBL/GenBank/DDBJ databases">
        <authorList>
            <person name="Ploux O."/>
        </authorList>
    </citation>
    <scope>NUCLEOTIDE SEQUENCE [LARGE SCALE GENOMIC DNA]</scope>
    <source>
        <strain evidence="1 2">URUG2</strain>
    </source>
</reference>
<gene>
    <name evidence="1" type="ORF">RCC_01654</name>
</gene>